<evidence type="ECO:0000313" key="10">
    <source>
        <dbReference type="EMBL" id="QIB97966.1"/>
    </source>
</evidence>
<dbReference type="EMBL" id="MN133335">
    <property type="protein sequence ID" value="QIB97966.1"/>
    <property type="molecule type" value="Genomic_RNA"/>
</dbReference>
<evidence type="ECO:0000313" key="20">
    <source>
        <dbReference type="EMBL" id="QIB98004.1"/>
    </source>
</evidence>
<dbReference type="EMBL" id="MN133371">
    <property type="protein sequence ID" value="QIB98002.1"/>
    <property type="molecule type" value="Genomic_RNA"/>
</dbReference>
<dbReference type="GO" id="GO:0019013">
    <property type="term" value="C:viral nucleocapsid"/>
    <property type="evidence" value="ECO:0007669"/>
    <property type="project" value="UniProtKB-KW"/>
</dbReference>
<dbReference type="EMBL" id="MN133360">
    <property type="protein sequence ID" value="QIB97991.1"/>
    <property type="molecule type" value="Genomic_RNA"/>
</dbReference>
<evidence type="ECO:0000313" key="8">
    <source>
        <dbReference type="EMBL" id="QIB97962.1"/>
    </source>
</evidence>
<dbReference type="EMBL" id="MN133379">
    <property type="protein sequence ID" value="QIB98010.1"/>
    <property type="molecule type" value="Genomic_RNA"/>
</dbReference>
<dbReference type="EMBL" id="KT835651">
    <property type="protein sequence ID" value="AMQ49217.1"/>
    <property type="molecule type" value="Viral_cRNA"/>
</dbReference>
<dbReference type="EMBL" id="MN133393">
    <property type="protein sequence ID" value="QIB98024.1"/>
    <property type="molecule type" value="Genomic_RNA"/>
</dbReference>
<dbReference type="EMBL" id="MH581215">
    <property type="protein sequence ID" value="AXI82306.1"/>
    <property type="molecule type" value="Genomic_RNA"/>
</dbReference>
<dbReference type="EMBL" id="MN133333">
    <property type="protein sequence ID" value="QIB97964.1"/>
    <property type="molecule type" value="Genomic_RNA"/>
</dbReference>
<comment type="subcellular location">
    <subcellularLocation>
        <location evidence="1">Virion</location>
    </subcellularLocation>
</comment>
<evidence type="ECO:0000256" key="3">
    <source>
        <dbReference type="ARBA" id="ARBA00022844"/>
    </source>
</evidence>
<proteinExistence type="predicted"/>
<evidence type="ECO:0000313" key="22">
    <source>
        <dbReference type="EMBL" id="QIB98010.1"/>
    </source>
</evidence>
<dbReference type="EMBL" id="MN133381">
    <property type="protein sequence ID" value="QIB98012.1"/>
    <property type="molecule type" value="Genomic_RNA"/>
</dbReference>
<dbReference type="EMBL" id="MN133400">
    <property type="protein sequence ID" value="QIB98031.1"/>
    <property type="molecule type" value="Genomic_RNA"/>
</dbReference>
<evidence type="ECO:0000313" key="24">
    <source>
        <dbReference type="EMBL" id="QIB98014.1"/>
    </source>
</evidence>
<evidence type="ECO:0000313" key="18">
    <source>
        <dbReference type="EMBL" id="QIB98000.1"/>
    </source>
</evidence>
<evidence type="ECO:0000313" key="28">
    <source>
        <dbReference type="EMBL" id="QIB98031.1"/>
    </source>
</evidence>
<evidence type="ECO:0000313" key="16">
    <source>
        <dbReference type="EMBL" id="QIB97991.1"/>
    </source>
</evidence>
<dbReference type="EMBL" id="MN133384">
    <property type="protein sequence ID" value="QIB98015.1"/>
    <property type="molecule type" value="Genomic_RNA"/>
</dbReference>
<dbReference type="EMBL" id="MN133373">
    <property type="protein sequence ID" value="QIB98004.1"/>
    <property type="molecule type" value="Genomic_RNA"/>
</dbReference>
<evidence type="ECO:0000313" key="27">
    <source>
        <dbReference type="EMBL" id="QIB98024.1"/>
    </source>
</evidence>
<dbReference type="Pfam" id="PF25629">
    <property type="entry name" value="Fimo_NCAP"/>
    <property type="match status" value="1"/>
</dbReference>
<dbReference type="EMBL" id="MN133405">
    <property type="protein sequence ID" value="QIB98036.1"/>
    <property type="molecule type" value="Genomic_RNA"/>
</dbReference>
<dbReference type="EMBL" id="MN133347">
    <property type="protein sequence ID" value="QIB97978.1"/>
    <property type="molecule type" value="Genomic_RNA"/>
</dbReference>
<dbReference type="EMBL" id="MN133344">
    <property type="protein sequence ID" value="QIB97975.1"/>
    <property type="molecule type" value="Genomic_RNA"/>
</dbReference>
<dbReference type="EMBL" id="MN133374">
    <property type="protein sequence ID" value="QIB98005.1"/>
    <property type="molecule type" value="Genomic_RNA"/>
</dbReference>
<dbReference type="EMBL" id="MN133346">
    <property type="protein sequence ID" value="QIB97977.1"/>
    <property type="molecule type" value="Genomic_RNA"/>
</dbReference>
<evidence type="ECO:0000313" key="13">
    <source>
        <dbReference type="EMBL" id="QIB97976.1"/>
    </source>
</evidence>
<evidence type="ECO:0000313" key="21">
    <source>
        <dbReference type="EMBL" id="QIB98005.1"/>
    </source>
</evidence>
<reference evidence="6" key="2">
    <citation type="submission" date="2018-07" db="EMBL/GenBank/DDBJ databases">
        <title>First report of rose rosette virus infecting roses in Southern California.</title>
        <authorList>
            <person name="Al Rwahnih M."/>
            <person name="Diaz-Lara A."/>
        </authorList>
    </citation>
    <scope>NUCLEOTIDE SEQUENCE</scope>
    <source>
        <strain evidence="6">BA2018</strain>
    </source>
</reference>
<evidence type="ECO:0000313" key="5">
    <source>
        <dbReference type="EMBL" id="AMQ49217.1"/>
    </source>
</evidence>
<dbReference type="EMBL" id="MN133369">
    <property type="protein sequence ID" value="QIB98000.1"/>
    <property type="molecule type" value="Genomic_RNA"/>
</dbReference>
<evidence type="ECO:0000313" key="19">
    <source>
        <dbReference type="EMBL" id="QIB98002.1"/>
    </source>
</evidence>
<dbReference type="EMBL" id="MN133383">
    <property type="protein sequence ID" value="QIB98014.1"/>
    <property type="molecule type" value="Genomic_RNA"/>
</dbReference>
<dbReference type="EMBL" id="MN133361">
    <property type="protein sequence ID" value="QIB97992.1"/>
    <property type="molecule type" value="Genomic_RNA"/>
</dbReference>
<evidence type="ECO:0000313" key="26">
    <source>
        <dbReference type="EMBL" id="QIB98016.1"/>
    </source>
</evidence>
<feature type="region of interest" description="Disordered" evidence="4">
    <location>
        <begin position="1"/>
        <end position="20"/>
    </location>
</feature>
<evidence type="ECO:0000256" key="2">
    <source>
        <dbReference type="ARBA" id="ARBA00022561"/>
    </source>
</evidence>
<reference evidence="5" key="1">
    <citation type="journal article" date="2015" name="Phytopathology">
        <title>Combating Rose Rosette Disease: Development of rapid, efficient, easy-to-use virus diagnostic tools and studying virus-vector interactions.</title>
        <authorList>
            <person name="Jordan R."/>
            <person name="Hammond J."/>
            <person name="Paret M."/>
            <person name="Babu B."/>
            <person name="Ochoa-Corona F."/>
            <person name="Olson J."/>
            <person name="Ochoa R."/>
            <person name="Roundey E."/>
            <person name="Byrne D."/>
        </authorList>
    </citation>
    <scope>NUCLEOTIDE SEQUENCE</scope>
    <source>
        <strain evidence="5">MD03</strain>
    </source>
</reference>
<evidence type="ECO:0000313" key="7">
    <source>
        <dbReference type="EMBL" id="QIB97957.1"/>
    </source>
</evidence>
<evidence type="ECO:0000313" key="11">
    <source>
        <dbReference type="EMBL" id="QIB97974.1"/>
    </source>
</evidence>
<dbReference type="InterPro" id="IPR057839">
    <property type="entry name" value="Fimo_NCAP"/>
</dbReference>
<evidence type="ECO:0000313" key="29">
    <source>
        <dbReference type="EMBL" id="QIB98036.1"/>
    </source>
</evidence>
<evidence type="ECO:0000313" key="25">
    <source>
        <dbReference type="EMBL" id="QIB98015.1"/>
    </source>
</evidence>
<sequence length="316" mass="35557">MAPKNEFKKPSKIENPGTSTSNTLAADTVIIGADQKLRVLKLTNVQNKKLVKPESSELDPVYIEPTPFTSEIQSPNNFSLAPYRNFCNVGIAISYLSRSLEIKEQLQIRNVFIRTSNKDSLTIVKDLNESDVLNVVSFNKACAILSAGVLKHVFKEEFDWTLKKYVPTTVSSRTAPDETVVNRLAGQMGMDSKNPYYWMIVPGYEFLYELYPAEVLAYTLIRLEFRKNLNIPDDMTDSDIVNSLVMKMNRIHKLETTPFDDAISLIGRENISEAYVELARDIGTTSKSKRNDEAIGKFKELIKNFAPALAADRGAQ</sequence>
<dbReference type="EMBL" id="MN133385">
    <property type="protein sequence ID" value="QIB98016.1"/>
    <property type="molecule type" value="Genomic_RNA"/>
</dbReference>
<evidence type="ECO:0000313" key="14">
    <source>
        <dbReference type="EMBL" id="QIB97977.1"/>
    </source>
</evidence>
<keyword evidence="3" id="KW-0946">Virion</keyword>
<name>A0A142EHV2_9VIRU</name>
<evidence type="ECO:0000256" key="1">
    <source>
        <dbReference type="ARBA" id="ARBA00004328"/>
    </source>
</evidence>
<evidence type="ECO:0000313" key="9">
    <source>
        <dbReference type="EMBL" id="QIB97964.1"/>
    </source>
</evidence>
<keyword evidence="5" id="KW-0543">Viral nucleoprotein</keyword>
<evidence type="ECO:0000313" key="23">
    <source>
        <dbReference type="EMBL" id="QIB98012.1"/>
    </source>
</evidence>
<gene>
    <name evidence="5" type="primary">p3</name>
    <name evidence="7" type="synonym">ORF3</name>
</gene>
<evidence type="ECO:0000313" key="17">
    <source>
        <dbReference type="EMBL" id="QIB97992.1"/>
    </source>
</evidence>
<organism evidence="5">
    <name type="scientific">Emaravirus rosae</name>
    <dbReference type="NCBI Taxonomy" id="1980433"/>
    <lineage>
        <taxon>Viruses</taxon>
        <taxon>Riboviria</taxon>
        <taxon>Orthornavirae</taxon>
        <taxon>Negarnaviricota</taxon>
        <taxon>Polyploviricotina</taxon>
        <taxon>Bunyaviricetes</taxon>
        <taxon>Elliovirales</taxon>
        <taxon>Fimoviridae</taxon>
        <taxon>Emaravirus</taxon>
    </lineage>
</organism>
<keyword evidence="2" id="KW-0167">Capsid protein</keyword>
<evidence type="ECO:0000256" key="4">
    <source>
        <dbReference type="SAM" id="MobiDB-lite"/>
    </source>
</evidence>
<dbReference type="EMBL" id="MN133331">
    <property type="protein sequence ID" value="QIB97962.1"/>
    <property type="molecule type" value="Genomic_RNA"/>
</dbReference>
<reference evidence="7" key="3">
    <citation type="submission" date="2019-06" db="EMBL/GenBank/DDBJ databases">
        <authorList>
            <person name="Katsiani A.T."/>
            <person name="Lamour K."/>
            <person name="Tzanetakis I.E."/>
        </authorList>
    </citation>
    <scope>NUCLEOTIDE SEQUENCE</scope>
    <source>
        <strain evidence="18">RRV2_22</strain>
        <strain evidence="19">RRV2_33</strain>
        <strain evidence="20">RRV2_38</strain>
        <strain evidence="21">RRV2_39</strain>
        <strain evidence="22">RRV2_47</strain>
        <strain evidence="23">RRV2_49</strain>
        <strain evidence="24">RRV2_57</strain>
        <strain evidence="25">RRV2_58</strain>
        <strain evidence="26">RRV2_59</strain>
        <strain evidence="27">RRV2_68</strain>
        <strain evidence="28">RRV2_74</strain>
        <strain evidence="29">RRV2_79</strain>
        <strain evidence="7">RRV_1</strain>
        <strain evidence="8">RRV_15</strain>
        <strain evidence="9">RRV_18</strain>
        <strain evidence="10">RRV_2</strain>
        <strain evidence="11">RRV_28</strain>
        <strain evidence="12">RRV_3</strain>
        <strain evidence="13">RRV_30</strain>
        <strain evidence="14">RRV_31</strain>
        <strain evidence="15">RRV_32</strain>
        <strain evidence="16">RRV_50</strain>
        <strain evidence="17">RRV_6</strain>
    </source>
</reference>
<accession>A0A142EHV2</accession>
<dbReference type="EMBL" id="MN133343">
    <property type="protein sequence ID" value="QIB97974.1"/>
    <property type="molecule type" value="Genomic_RNA"/>
</dbReference>
<evidence type="ECO:0000313" key="15">
    <source>
        <dbReference type="EMBL" id="QIB97978.1"/>
    </source>
</evidence>
<reference evidence="7" key="4">
    <citation type="journal article" date="2020" name="J. Gen. Virol.">
        <title>The population structure of Rose rosette virus in the USA.</title>
        <authorList>
            <person name="Katsiani A."/>
            <person name="Stainton D."/>
            <person name="Lamour K."/>
            <person name="Tzanetakis I.E."/>
        </authorList>
    </citation>
    <scope>NUCLEOTIDE SEQUENCE</scope>
    <source>
        <strain evidence="18">RRV2_22</strain>
        <strain evidence="19">RRV2_33</strain>
        <strain evidence="20">RRV2_38</strain>
        <strain evidence="21">RRV2_39</strain>
        <strain evidence="22">RRV2_47</strain>
        <strain evidence="23">RRV2_49</strain>
        <strain evidence="24">RRV2_57</strain>
        <strain evidence="25">RRV2_58</strain>
        <strain evidence="26">RRV2_59</strain>
        <strain evidence="27">RRV2_68</strain>
        <strain evidence="28">RRV2_74</strain>
        <strain evidence="29">RRV2_79</strain>
        <strain evidence="7">RRV_1</strain>
        <strain evidence="8">RRV_15</strain>
        <strain evidence="9">RRV_18</strain>
        <strain evidence="10">RRV_2</strain>
        <strain evidence="11">RRV_28</strain>
        <strain evidence="12">RRV_3</strain>
        <strain evidence="13">RRV_30</strain>
        <strain evidence="14">RRV_31</strain>
        <strain evidence="15">RRV_32</strain>
        <strain evidence="16">RRV_50</strain>
        <strain evidence="17">RRV_6</strain>
    </source>
</reference>
<dbReference type="EMBL" id="MN133326">
    <property type="protein sequence ID" value="QIB97957.1"/>
    <property type="molecule type" value="Genomic_RNA"/>
</dbReference>
<feature type="compositionally biased region" description="Basic and acidic residues" evidence="4">
    <location>
        <begin position="1"/>
        <end position="12"/>
    </location>
</feature>
<dbReference type="EMBL" id="MN133345">
    <property type="protein sequence ID" value="QIB97976.1"/>
    <property type="molecule type" value="Genomic_RNA"/>
</dbReference>
<evidence type="ECO:0000313" key="12">
    <source>
        <dbReference type="EMBL" id="QIB97975.1"/>
    </source>
</evidence>
<evidence type="ECO:0000313" key="6">
    <source>
        <dbReference type="EMBL" id="AXI82306.1"/>
    </source>
</evidence>
<protein>
    <submittedName>
        <fullName evidence="5 6">Nucleocapsid</fullName>
    </submittedName>
    <submittedName>
        <fullName evidence="7">Nucleocapsid protein p3</fullName>
    </submittedName>
</protein>